<dbReference type="STRING" id="910347.SAMN05421773_101262"/>
<reference evidence="1 2" key="1">
    <citation type="submission" date="2016-10" db="EMBL/GenBank/DDBJ databases">
        <authorList>
            <person name="de Groot N.N."/>
        </authorList>
    </citation>
    <scope>NUCLEOTIDE SEQUENCE [LARGE SCALE GENOMIC DNA]</scope>
    <source>
        <strain evidence="1 2">CGMCC 4.5739</strain>
    </source>
</reference>
<dbReference type="RefSeq" id="WP_175541200.1">
    <property type="nucleotide sequence ID" value="NZ_FOLM01000001.1"/>
</dbReference>
<accession>A0A1I1EDN7</accession>
<organism evidence="1 2">
    <name type="scientific">Streptomyces aidingensis</name>
    <dbReference type="NCBI Taxonomy" id="910347"/>
    <lineage>
        <taxon>Bacteria</taxon>
        <taxon>Bacillati</taxon>
        <taxon>Actinomycetota</taxon>
        <taxon>Actinomycetes</taxon>
        <taxon>Kitasatosporales</taxon>
        <taxon>Streptomycetaceae</taxon>
        <taxon>Streptomyces</taxon>
    </lineage>
</organism>
<gene>
    <name evidence="1" type="ORF">SAMN05421773_101262</name>
</gene>
<name>A0A1I1EDN7_9ACTN</name>
<proteinExistence type="predicted"/>
<evidence type="ECO:0000313" key="2">
    <source>
        <dbReference type="Proteomes" id="UP000199207"/>
    </source>
</evidence>
<dbReference type="EMBL" id="FOLM01000001">
    <property type="protein sequence ID" value="SFB85231.1"/>
    <property type="molecule type" value="Genomic_DNA"/>
</dbReference>
<evidence type="ECO:0000313" key="1">
    <source>
        <dbReference type="EMBL" id="SFB85231.1"/>
    </source>
</evidence>
<dbReference type="AlphaFoldDB" id="A0A1I1EDN7"/>
<keyword evidence="2" id="KW-1185">Reference proteome</keyword>
<sequence>MRRLERIRELLRAREGMAAEAARPLCFGGAGFTEELRAVAEADPSVQLIGLDRLYDGS</sequence>
<dbReference type="Proteomes" id="UP000199207">
    <property type="component" value="Unassembled WGS sequence"/>
</dbReference>
<protein>
    <submittedName>
        <fullName evidence="1">Uncharacterized protein</fullName>
    </submittedName>
</protein>